<dbReference type="AlphaFoldDB" id="A0A0F9H5R5"/>
<proteinExistence type="predicted"/>
<comment type="caution">
    <text evidence="1">The sequence shown here is derived from an EMBL/GenBank/DDBJ whole genome shotgun (WGS) entry which is preliminary data.</text>
</comment>
<protein>
    <submittedName>
        <fullName evidence="1">Uncharacterized protein</fullName>
    </submittedName>
</protein>
<reference evidence="1" key="1">
    <citation type="journal article" date="2015" name="Nature">
        <title>Complex archaea that bridge the gap between prokaryotes and eukaryotes.</title>
        <authorList>
            <person name="Spang A."/>
            <person name="Saw J.H."/>
            <person name="Jorgensen S.L."/>
            <person name="Zaremba-Niedzwiedzka K."/>
            <person name="Martijn J."/>
            <person name="Lind A.E."/>
            <person name="van Eijk R."/>
            <person name="Schleper C."/>
            <person name="Guy L."/>
            <person name="Ettema T.J."/>
        </authorList>
    </citation>
    <scope>NUCLEOTIDE SEQUENCE</scope>
</reference>
<evidence type="ECO:0000313" key="1">
    <source>
        <dbReference type="EMBL" id="KKM06424.1"/>
    </source>
</evidence>
<gene>
    <name evidence="1" type="ORF">LCGC14_1744090</name>
</gene>
<dbReference type="EMBL" id="LAZR01015996">
    <property type="protein sequence ID" value="KKM06424.1"/>
    <property type="molecule type" value="Genomic_DNA"/>
</dbReference>
<sequence length="130" mass="15198">MGKIEEYKIGNKTLKIYSRLPYRLECVLEELIFKMAEGMKGKLSDFESMDLKDMDMADLRGFDISKKIAINNFLLTNAILKPKLTEVDLDSDNHELNDKFKKIGDYLFDKYVEQYSEKTLEKKKPTKSLN</sequence>
<accession>A0A0F9H5R5</accession>
<name>A0A0F9H5R5_9ZZZZ</name>
<organism evidence="1">
    <name type="scientific">marine sediment metagenome</name>
    <dbReference type="NCBI Taxonomy" id="412755"/>
    <lineage>
        <taxon>unclassified sequences</taxon>
        <taxon>metagenomes</taxon>
        <taxon>ecological metagenomes</taxon>
    </lineage>
</organism>